<dbReference type="InterPro" id="IPR036388">
    <property type="entry name" value="WH-like_DNA-bd_sf"/>
</dbReference>
<keyword evidence="2" id="KW-0614">Plasmid</keyword>
<organism evidence="2 3">
    <name type="scientific">Rhodococcus pseudokoreensis</name>
    <dbReference type="NCBI Taxonomy" id="2811421"/>
    <lineage>
        <taxon>Bacteria</taxon>
        <taxon>Bacillati</taxon>
        <taxon>Actinomycetota</taxon>
        <taxon>Actinomycetes</taxon>
        <taxon>Mycobacteriales</taxon>
        <taxon>Nocardiaceae</taxon>
        <taxon>Rhodococcus</taxon>
    </lineage>
</organism>
<reference evidence="2 3" key="1">
    <citation type="journal article" date="2021" name="Microbiol. Resour. Announc.">
        <title>Complete Genome Sequences of Two Rhodococcus sp. Strains with Large and Linear Chromosomes, Isolated from Apple Rhizosphere.</title>
        <authorList>
            <person name="Benning S."/>
            <person name="Brugnone N."/>
            <person name="Siani R."/>
            <person name="Kublik S."/>
            <person name="Schloter M."/>
            <person name="Rad V."/>
        </authorList>
    </citation>
    <scope>NUCLEOTIDE SEQUENCE [LARGE SCALE GENOMIC DNA]</scope>
    <source>
        <strain evidence="2 3">R79</strain>
    </source>
</reference>
<dbReference type="InterPro" id="IPR009061">
    <property type="entry name" value="DNA-bd_dom_put_sf"/>
</dbReference>
<geneLocation type="plasmid" evidence="2 3">
    <name>unnamed5</name>
</geneLocation>
<dbReference type="InterPro" id="IPR010093">
    <property type="entry name" value="SinI_DNA-bd"/>
</dbReference>
<feature type="domain" description="Helix-turn-helix" evidence="1">
    <location>
        <begin position="83"/>
        <end position="133"/>
    </location>
</feature>
<evidence type="ECO:0000313" key="3">
    <source>
        <dbReference type="Proteomes" id="UP000662986"/>
    </source>
</evidence>
<name>A0A974VY49_9NOCA</name>
<protein>
    <submittedName>
        <fullName evidence="2">Helix-turn-helix domain-containing protein</fullName>
    </submittedName>
</protein>
<dbReference type="SUPFAM" id="SSF46955">
    <property type="entry name" value="Putative DNA-binding domain"/>
    <property type="match status" value="1"/>
</dbReference>
<keyword evidence="3" id="KW-1185">Reference proteome</keyword>
<accession>A0A974VY49</accession>
<dbReference type="Pfam" id="PF12728">
    <property type="entry name" value="HTH_17"/>
    <property type="match status" value="1"/>
</dbReference>
<gene>
    <name evidence="2" type="ORF">JWS13_01400</name>
</gene>
<dbReference type="EMBL" id="CP070614">
    <property type="protein sequence ID" value="QSE87347.1"/>
    <property type="molecule type" value="Genomic_DNA"/>
</dbReference>
<evidence type="ECO:0000313" key="2">
    <source>
        <dbReference type="EMBL" id="QSE87347.1"/>
    </source>
</evidence>
<dbReference type="InterPro" id="IPR041657">
    <property type="entry name" value="HTH_17"/>
</dbReference>
<dbReference type="NCBIfam" id="TIGR01764">
    <property type="entry name" value="excise"/>
    <property type="match status" value="1"/>
</dbReference>
<reference evidence="2 3" key="2">
    <citation type="journal article" date="2022" name="Arch. Microbiol.">
        <title>Rhodococcus pseudokoreensis sp. nov. isolated from the rhizosphere of young M26 apple rootstocks.</title>
        <authorList>
            <person name="Kampfer P."/>
            <person name="Glaeser S.P."/>
            <person name="Blom J."/>
            <person name="Wolf J."/>
            <person name="Benning S."/>
            <person name="Schloter M."/>
            <person name="Neumann-Schaal M."/>
        </authorList>
    </citation>
    <scope>NUCLEOTIDE SEQUENCE [LARGE SCALE GENOMIC DNA]</scope>
    <source>
        <strain evidence="2 3">R79</strain>
    </source>
</reference>
<dbReference type="Proteomes" id="UP000662986">
    <property type="component" value="Plasmid unnamed5"/>
</dbReference>
<proteinExistence type="predicted"/>
<dbReference type="Gene3D" id="1.10.10.10">
    <property type="entry name" value="Winged helix-like DNA-binding domain superfamily/Winged helix DNA-binding domain"/>
    <property type="match status" value="1"/>
</dbReference>
<dbReference type="RefSeq" id="WP_206004037.1">
    <property type="nucleotide sequence ID" value="NZ_CP070614.1"/>
</dbReference>
<sequence>MTAQALDQQTYLPHEGGELAKVYSFLDAHEQRSGGTMQPRYLLVGANEHDQVELPADVHAALKQVVTALQAGRAVTIAPRTTLLTTQQAADVLGVSRPTVRRLIDAGDLPAEKVGNRHRLLLSDVLAYQQQRRTRQYEMLADTGVEISDENDPAEVARQLKSARKAIAERRRARSADR</sequence>
<evidence type="ECO:0000259" key="1">
    <source>
        <dbReference type="Pfam" id="PF12728"/>
    </source>
</evidence>